<dbReference type="RefSeq" id="WP_377303206.1">
    <property type="nucleotide sequence ID" value="NZ_CP180191.1"/>
</dbReference>
<dbReference type="InterPro" id="IPR028082">
    <property type="entry name" value="Peripla_BP_I"/>
</dbReference>
<organism evidence="7 8">
    <name type="scientific">Piscinibacterium candidicorallinum</name>
    <dbReference type="NCBI Taxonomy" id="1793872"/>
    <lineage>
        <taxon>Bacteria</taxon>
        <taxon>Pseudomonadati</taxon>
        <taxon>Pseudomonadota</taxon>
        <taxon>Betaproteobacteria</taxon>
        <taxon>Burkholderiales</taxon>
        <taxon>Piscinibacterium</taxon>
    </lineage>
</organism>
<dbReference type="CDD" id="cd06335">
    <property type="entry name" value="PBP1_ABC_ligand_binding-like"/>
    <property type="match status" value="1"/>
</dbReference>
<keyword evidence="2" id="KW-0813">Transport</keyword>
<dbReference type="PANTHER" id="PTHR30483">
    <property type="entry name" value="LEUCINE-SPECIFIC-BINDING PROTEIN"/>
    <property type="match status" value="1"/>
</dbReference>
<evidence type="ECO:0000256" key="5">
    <source>
        <dbReference type="SAM" id="SignalP"/>
    </source>
</evidence>
<keyword evidence="8" id="KW-1185">Reference proteome</keyword>
<gene>
    <name evidence="7" type="ORF">ACFOEN_09155</name>
</gene>
<evidence type="ECO:0000256" key="3">
    <source>
        <dbReference type="ARBA" id="ARBA00022729"/>
    </source>
</evidence>
<evidence type="ECO:0000256" key="1">
    <source>
        <dbReference type="ARBA" id="ARBA00010062"/>
    </source>
</evidence>
<accession>A0ABV7H4X1</accession>
<comment type="caution">
    <text evidence="7">The sequence shown here is derived from an EMBL/GenBank/DDBJ whole genome shotgun (WGS) entry which is preliminary data.</text>
</comment>
<keyword evidence="4" id="KW-0029">Amino-acid transport</keyword>
<dbReference type="Proteomes" id="UP001595556">
    <property type="component" value="Unassembled WGS sequence"/>
</dbReference>
<evidence type="ECO:0000256" key="4">
    <source>
        <dbReference type="ARBA" id="ARBA00022970"/>
    </source>
</evidence>
<dbReference type="PANTHER" id="PTHR30483:SF6">
    <property type="entry name" value="PERIPLASMIC BINDING PROTEIN OF ABC TRANSPORTER FOR NATURAL AMINO ACIDS"/>
    <property type="match status" value="1"/>
</dbReference>
<evidence type="ECO:0000313" key="7">
    <source>
        <dbReference type="EMBL" id="MFC3147808.1"/>
    </source>
</evidence>
<name>A0ABV7H4X1_9BURK</name>
<dbReference type="InterPro" id="IPR028081">
    <property type="entry name" value="Leu-bd"/>
</dbReference>
<comment type="similarity">
    <text evidence="1">Belongs to the leucine-binding protein family.</text>
</comment>
<dbReference type="SUPFAM" id="SSF53822">
    <property type="entry name" value="Periplasmic binding protein-like I"/>
    <property type="match status" value="1"/>
</dbReference>
<dbReference type="Pfam" id="PF13458">
    <property type="entry name" value="Peripla_BP_6"/>
    <property type="match status" value="1"/>
</dbReference>
<dbReference type="PRINTS" id="PR00337">
    <property type="entry name" value="LEUILEVALBP"/>
</dbReference>
<dbReference type="InterPro" id="IPR000709">
    <property type="entry name" value="Leu_Ile_Val-bd"/>
</dbReference>
<evidence type="ECO:0000313" key="8">
    <source>
        <dbReference type="Proteomes" id="UP001595556"/>
    </source>
</evidence>
<feature type="signal peptide" evidence="5">
    <location>
        <begin position="1"/>
        <end position="25"/>
    </location>
</feature>
<feature type="chain" id="PRO_5045416249" evidence="5">
    <location>
        <begin position="26"/>
        <end position="405"/>
    </location>
</feature>
<proteinExistence type="inferred from homology"/>
<sequence>MTRLRQLGAVALLALAPLLSPAAFAQSPAQNTLKIGFICPFSGGSADFGLSARQGAELAVEEVNRAGGFLGRPLELVFKDDEAKPDNAQRIAEELISKDKVVFTIGFCNTGVAMRAIDTFQNAKHVLVVPVSTGTAVTAKFPAKDSYIFRMSARDAIQAPFLVEEIVERRKLRRVAIFADKTGYGEGGFKDVSAALKERGLDPVYVARFDIGVKSLVSEMEAARDAGAQAIVSYTVGPENGVVTRSRGQAGVSIPLFGSWPMSFRTVWDTAGSAANGVFMVQTIIEDSGNSRRNSFILGLNRKLQGKPVPSLMAAAQSYDAVLFMFQVLLQAGFDTSGPNLKRTMENMKKPYLGVVATHDGPFSADDKDAFSRNMIFLGRWNNGSIDFAYPADARRSAIASKKSK</sequence>
<protein>
    <submittedName>
        <fullName evidence="7">ABC transporter substrate-binding protein</fullName>
    </submittedName>
</protein>
<evidence type="ECO:0000256" key="2">
    <source>
        <dbReference type="ARBA" id="ARBA00022448"/>
    </source>
</evidence>
<evidence type="ECO:0000259" key="6">
    <source>
        <dbReference type="Pfam" id="PF13458"/>
    </source>
</evidence>
<dbReference type="Gene3D" id="3.40.50.2300">
    <property type="match status" value="2"/>
</dbReference>
<feature type="domain" description="Leucine-binding protein" evidence="6">
    <location>
        <begin position="32"/>
        <end position="368"/>
    </location>
</feature>
<dbReference type="EMBL" id="JBHRTI010000004">
    <property type="protein sequence ID" value="MFC3147808.1"/>
    <property type="molecule type" value="Genomic_DNA"/>
</dbReference>
<reference evidence="8" key="1">
    <citation type="journal article" date="2019" name="Int. J. Syst. Evol. Microbiol.">
        <title>The Global Catalogue of Microorganisms (GCM) 10K type strain sequencing project: providing services to taxonomists for standard genome sequencing and annotation.</title>
        <authorList>
            <consortium name="The Broad Institute Genomics Platform"/>
            <consortium name="The Broad Institute Genome Sequencing Center for Infectious Disease"/>
            <person name="Wu L."/>
            <person name="Ma J."/>
        </authorList>
    </citation>
    <scope>NUCLEOTIDE SEQUENCE [LARGE SCALE GENOMIC DNA]</scope>
    <source>
        <strain evidence="8">KCTC 52168</strain>
    </source>
</reference>
<keyword evidence="3 5" id="KW-0732">Signal</keyword>
<dbReference type="InterPro" id="IPR051010">
    <property type="entry name" value="BCAA_transport"/>
</dbReference>